<dbReference type="AlphaFoldDB" id="A0A6H5G7W6"/>
<evidence type="ECO:0000256" key="1">
    <source>
        <dbReference type="SAM" id="MobiDB-lite"/>
    </source>
</evidence>
<evidence type="ECO:0000313" key="2">
    <source>
        <dbReference type="EMBL" id="CAA9998496.1"/>
    </source>
</evidence>
<accession>A0A6H5G7W6</accession>
<protein>
    <submittedName>
        <fullName evidence="2">Uncharacterized protein</fullName>
    </submittedName>
</protein>
<sequence>MILTSANPTTFSPQRRRSSPLPNKSWIRKFRKHYFVSWLIVINHLQNDLVYDLPTPYNRSCPRRALPPSRRGSQLVRPCRSSLSVLNCCSKEPSKLAANALAGGTKGGLQYKPLPALQHQSHHIATPLITLHYIRLGSAQIRPQHQVTRELLSCYLHLPAPAPTRPPPSPPLQLEASLYWSNSGGCTSATGCRETP</sequence>
<dbReference type="Proteomes" id="UP000479000">
    <property type="component" value="Unassembled WGS sequence"/>
</dbReference>
<dbReference type="EMBL" id="CADCXU010007152">
    <property type="protein sequence ID" value="CAA9998496.1"/>
    <property type="molecule type" value="Genomic_DNA"/>
</dbReference>
<keyword evidence="3" id="KW-1185">Reference proteome</keyword>
<organism evidence="2 3">
    <name type="scientific">Nesidiocoris tenuis</name>
    <dbReference type="NCBI Taxonomy" id="355587"/>
    <lineage>
        <taxon>Eukaryota</taxon>
        <taxon>Metazoa</taxon>
        <taxon>Ecdysozoa</taxon>
        <taxon>Arthropoda</taxon>
        <taxon>Hexapoda</taxon>
        <taxon>Insecta</taxon>
        <taxon>Pterygota</taxon>
        <taxon>Neoptera</taxon>
        <taxon>Paraneoptera</taxon>
        <taxon>Hemiptera</taxon>
        <taxon>Heteroptera</taxon>
        <taxon>Panheteroptera</taxon>
        <taxon>Cimicomorpha</taxon>
        <taxon>Miridae</taxon>
        <taxon>Dicyphina</taxon>
        <taxon>Nesidiocoris</taxon>
    </lineage>
</organism>
<feature type="compositionally biased region" description="Polar residues" evidence="1">
    <location>
        <begin position="1"/>
        <end position="13"/>
    </location>
</feature>
<reference evidence="2 3" key="1">
    <citation type="submission" date="2020-02" db="EMBL/GenBank/DDBJ databases">
        <authorList>
            <person name="Ferguson B K."/>
        </authorList>
    </citation>
    <scope>NUCLEOTIDE SEQUENCE [LARGE SCALE GENOMIC DNA]</scope>
</reference>
<name>A0A6H5G7W6_9HEMI</name>
<evidence type="ECO:0000313" key="3">
    <source>
        <dbReference type="Proteomes" id="UP000479000"/>
    </source>
</evidence>
<gene>
    <name evidence="2" type="ORF">NTEN_LOCUS4779</name>
</gene>
<feature type="region of interest" description="Disordered" evidence="1">
    <location>
        <begin position="1"/>
        <end position="22"/>
    </location>
</feature>
<proteinExistence type="predicted"/>